<name>W2RKN5_CYPE1</name>
<dbReference type="InParanoid" id="W2RKN5"/>
<feature type="compositionally biased region" description="Basic and acidic residues" evidence="1">
    <location>
        <begin position="426"/>
        <end position="447"/>
    </location>
</feature>
<evidence type="ECO:0000313" key="3">
    <source>
        <dbReference type="Proteomes" id="UP000030752"/>
    </source>
</evidence>
<sequence length="447" mass="51273">MRHKFVPHQSSAHRIACISLFRSLLRQCDELAHTTASHGQPRSSPFPSAILKDIIRFRFRRDGDPARLLPRTAIANALQTGHEHLALLRNATIGDPPALSRLITLLKATSDDLAIRASWATENGARARPMSRTLRYRLRHEHEVRSKTLQTPPVDAPLAAHPLPASELSRQRRVPHLVVTSVGNIPLLRYKTGRAPPWMRRIVRQKQMWMTRQFEKVQEMEYVRGLGYWEDEWEKMVWTEARRQGCVSKTGQLLKVQRHTDDMPTWSWNEAFGDSYSFQAAAAKAHLWNRFHDKIRQHAVKGWELWQIVKREKWLADREGLPQRVASAVRAGQWLQEQLRAWAHEHGRSFPEGRSAKESKALARDAADCGPLHVPVEWSEVVVERERPAYLRQMEQAAREKQQVRRPVRHSLTNPGTKAGGSRVPGEARRSLPDGHPRAAGQRDKAL</sequence>
<feature type="region of interest" description="Disordered" evidence="1">
    <location>
        <begin position="395"/>
        <end position="447"/>
    </location>
</feature>
<proteinExistence type="predicted"/>
<dbReference type="AlphaFoldDB" id="W2RKN5"/>
<evidence type="ECO:0000256" key="1">
    <source>
        <dbReference type="SAM" id="MobiDB-lite"/>
    </source>
</evidence>
<dbReference type="RefSeq" id="XP_008721096.1">
    <property type="nucleotide sequence ID" value="XM_008722874.1"/>
</dbReference>
<gene>
    <name evidence="2" type="ORF">HMPREF1541_08555</name>
</gene>
<reference evidence="2 3" key="1">
    <citation type="submission" date="2013-03" db="EMBL/GenBank/DDBJ databases">
        <title>The Genome Sequence of Phialophora europaea CBS 101466.</title>
        <authorList>
            <consortium name="The Broad Institute Genomics Platform"/>
            <person name="Cuomo C."/>
            <person name="de Hoog S."/>
            <person name="Gorbushina A."/>
            <person name="Walker B."/>
            <person name="Young S.K."/>
            <person name="Zeng Q."/>
            <person name="Gargeya S."/>
            <person name="Fitzgerald M."/>
            <person name="Haas B."/>
            <person name="Abouelleil A."/>
            <person name="Allen A.W."/>
            <person name="Alvarado L."/>
            <person name="Arachchi H.M."/>
            <person name="Berlin A.M."/>
            <person name="Chapman S.B."/>
            <person name="Gainer-Dewar J."/>
            <person name="Goldberg J."/>
            <person name="Griggs A."/>
            <person name="Gujja S."/>
            <person name="Hansen M."/>
            <person name="Howarth C."/>
            <person name="Imamovic A."/>
            <person name="Ireland A."/>
            <person name="Larimer J."/>
            <person name="McCowan C."/>
            <person name="Murphy C."/>
            <person name="Pearson M."/>
            <person name="Poon T.W."/>
            <person name="Priest M."/>
            <person name="Roberts A."/>
            <person name="Saif S."/>
            <person name="Shea T."/>
            <person name="Sisk P."/>
            <person name="Sykes S."/>
            <person name="Wortman J."/>
            <person name="Nusbaum C."/>
            <person name="Birren B."/>
        </authorList>
    </citation>
    <scope>NUCLEOTIDE SEQUENCE [LARGE SCALE GENOMIC DNA]</scope>
    <source>
        <strain evidence="2 3">CBS 101466</strain>
    </source>
</reference>
<dbReference type="Proteomes" id="UP000030752">
    <property type="component" value="Unassembled WGS sequence"/>
</dbReference>
<dbReference type="OrthoDB" id="6508832at2759"/>
<dbReference type="HOGENOM" id="CLU_612515_0_0_1"/>
<keyword evidence="3" id="KW-1185">Reference proteome</keyword>
<dbReference type="eggNOG" id="ENOG502S4VH">
    <property type="taxonomic scope" value="Eukaryota"/>
</dbReference>
<organism evidence="2 3">
    <name type="scientific">Cyphellophora europaea (strain CBS 101466)</name>
    <name type="common">Phialophora europaea</name>
    <dbReference type="NCBI Taxonomy" id="1220924"/>
    <lineage>
        <taxon>Eukaryota</taxon>
        <taxon>Fungi</taxon>
        <taxon>Dikarya</taxon>
        <taxon>Ascomycota</taxon>
        <taxon>Pezizomycotina</taxon>
        <taxon>Eurotiomycetes</taxon>
        <taxon>Chaetothyriomycetidae</taxon>
        <taxon>Chaetothyriales</taxon>
        <taxon>Cyphellophoraceae</taxon>
        <taxon>Cyphellophora</taxon>
    </lineage>
</organism>
<dbReference type="GeneID" id="19975894"/>
<evidence type="ECO:0000313" key="2">
    <source>
        <dbReference type="EMBL" id="ETN36278.1"/>
    </source>
</evidence>
<accession>W2RKN5</accession>
<protein>
    <submittedName>
        <fullName evidence="2">Uncharacterized protein</fullName>
    </submittedName>
</protein>
<dbReference type="EMBL" id="KB822725">
    <property type="protein sequence ID" value="ETN36278.1"/>
    <property type="molecule type" value="Genomic_DNA"/>
</dbReference>
<dbReference type="VEuPathDB" id="FungiDB:HMPREF1541_08555"/>